<protein>
    <recommendedName>
        <fullName evidence="3">Helix-turn-helix domain-containing protein</fullName>
    </recommendedName>
</protein>
<dbReference type="Proteomes" id="UP000186777">
    <property type="component" value="Unassembled WGS sequence"/>
</dbReference>
<dbReference type="AlphaFoldDB" id="A0A1Q6R528"/>
<dbReference type="STRING" id="626940.BHW43_06545"/>
<evidence type="ECO:0000313" key="1">
    <source>
        <dbReference type="EMBL" id="OLA37481.1"/>
    </source>
</evidence>
<proteinExistence type="predicted"/>
<accession>A0A1Q6R528</accession>
<evidence type="ECO:0000313" key="2">
    <source>
        <dbReference type="Proteomes" id="UP000186777"/>
    </source>
</evidence>
<comment type="caution">
    <text evidence="1">The sequence shown here is derived from an EMBL/GenBank/DDBJ whole genome shotgun (WGS) entry which is preliminary data.</text>
</comment>
<reference evidence="1 2" key="1">
    <citation type="journal article" date="2016" name="Nat. Biotechnol.">
        <title>Measurement of bacterial replication rates in microbial communities.</title>
        <authorList>
            <person name="Brown C.T."/>
            <person name="Olm M.R."/>
            <person name="Thomas B.C."/>
            <person name="Banfield J.F."/>
        </authorList>
    </citation>
    <scope>NUCLEOTIDE SEQUENCE [LARGE SCALE GENOMIC DNA]</scope>
    <source>
        <strain evidence="1">46_33</strain>
    </source>
</reference>
<dbReference type="RefSeq" id="WP_303679958.1">
    <property type="nucleotide sequence ID" value="NZ_MNTG01000030.1"/>
</dbReference>
<organism evidence="1 2">
    <name type="scientific">Phascolarctobacterium succinatutens</name>
    <dbReference type="NCBI Taxonomy" id="626940"/>
    <lineage>
        <taxon>Bacteria</taxon>
        <taxon>Bacillati</taxon>
        <taxon>Bacillota</taxon>
        <taxon>Negativicutes</taxon>
        <taxon>Acidaminococcales</taxon>
        <taxon>Acidaminococcaceae</taxon>
        <taxon>Phascolarctobacterium</taxon>
    </lineage>
</organism>
<sequence>MELMGIKEFSKSRNISDKMLRELIKQGKVSAGRYGRKWLLVADVVDQQLREMFAPPAKQDKVRNIKKGRYQSALKALLD</sequence>
<gene>
    <name evidence="1" type="ORF">BHW43_06545</name>
</gene>
<dbReference type="EMBL" id="MNTG01000030">
    <property type="protein sequence ID" value="OLA37481.1"/>
    <property type="molecule type" value="Genomic_DNA"/>
</dbReference>
<name>A0A1Q6R528_9FIRM</name>
<evidence type="ECO:0008006" key="3">
    <source>
        <dbReference type="Google" id="ProtNLM"/>
    </source>
</evidence>